<reference evidence="1 2" key="1">
    <citation type="journal article" date="2024" name="BMC Biol.">
        <title>Comparative genomics of Ascetosporea gives new insight into the evolutionary basis for animal parasitism in Rhizaria.</title>
        <authorList>
            <person name="Hiltunen Thoren M."/>
            <person name="Onut-Brannstrom I."/>
            <person name="Alfjorden A."/>
            <person name="Peckova H."/>
            <person name="Swords F."/>
            <person name="Hooper C."/>
            <person name="Holzer A.S."/>
            <person name="Bass D."/>
            <person name="Burki F."/>
        </authorList>
    </citation>
    <scope>NUCLEOTIDE SEQUENCE [LARGE SCALE GENOMIC DNA]</scope>
    <source>
        <strain evidence="1">20-A016</strain>
    </source>
</reference>
<evidence type="ECO:0000313" key="1">
    <source>
        <dbReference type="EMBL" id="MES1919790.1"/>
    </source>
</evidence>
<evidence type="ECO:0000313" key="2">
    <source>
        <dbReference type="Proteomes" id="UP001439008"/>
    </source>
</evidence>
<feature type="non-terminal residue" evidence="1">
    <location>
        <position position="1"/>
    </location>
</feature>
<dbReference type="Proteomes" id="UP001439008">
    <property type="component" value="Unassembled WGS sequence"/>
</dbReference>
<keyword evidence="2" id="KW-1185">Reference proteome</keyword>
<organism evidence="1 2">
    <name type="scientific">Bonamia ostreae</name>
    <dbReference type="NCBI Taxonomy" id="126728"/>
    <lineage>
        <taxon>Eukaryota</taxon>
        <taxon>Sar</taxon>
        <taxon>Rhizaria</taxon>
        <taxon>Endomyxa</taxon>
        <taxon>Ascetosporea</taxon>
        <taxon>Haplosporida</taxon>
        <taxon>Bonamia</taxon>
    </lineage>
</organism>
<sequence length="112" mass="12704">TMKMTLDKEKSRYEQLRLQLREMDPSYVIGSPPIPTAVHQLDATNLNFMTRVTSPLECMTPPVPSQMFTQNNESPFVMSNSSVLGNMVNPNNVPTIFDESKLKSEIEKVQIE</sequence>
<dbReference type="EMBL" id="JBDODL010000401">
    <property type="protein sequence ID" value="MES1919790.1"/>
    <property type="molecule type" value="Genomic_DNA"/>
</dbReference>
<proteinExistence type="predicted"/>
<gene>
    <name evidence="1" type="ORF">MHBO_001556</name>
</gene>
<accession>A0ABV2AJE1</accession>
<comment type="caution">
    <text evidence="1">The sequence shown here is derived from an EMBL/GenBank/DDBJ whole genome shotgun (WGS) entry which is preliminary data.</text>
</comment>
<name>A0ABV2AJE1_9EUKA</name>
<protein>
    <submittedName>
        <fullName evidence="1">Uncharacterized protein</fullName>
    </submittedName>
</protein>